<evidence type="ECO:0000256" key="2">
    <source>
        <dbReference type="ARBA" id="ARBA00022576"/>
    </source>
</evidence>
<feature type="binding site" evidence="5">
    <location>
        <position position="322"/>
    </location>
    <ligand>
        <name>substrate</name>
    </ligand>
</feature>
<evidence type="ECO:0000313" key="7">
    <source>
        <dbReference type="EMBL" id="AXX85948.1"/>
    </source>
</evidence>
<dbReference type="SUPFAM" id="SSF53383">
    <property type="entry name" value="PLP-dependent transferases"/>
    <property type="match status" value="1"/>
</dbReference>
<comment type="cofactor">
    <cofactor evidence="1 6">
        <name>pyridoxal 5'-phosphate</name>
        <dbReference type="ChEBI" id="CHEBI:597326"/>
    </cofactor>
</comment>
<dbReference type="KEGG" id="amar:AMRN_0149"/>
<dbReference type="InterPro" id="IPR020578">
    <property type="entry name" value="Aminotrans_V_PyrdxlP_BS"/>
</dbReference>
<dbReference type="InterPro" id="IPR015422">
    <property type="entry name" value="PyrdxlP-dep_Trfase_small"/>
</dbReference>
<keyword evidence="9" id="KW-1185">Reference proteome</keyword>
<dbReference type="InterPro" id="IPR015424">
    <property type="entry name" value="PyrdxlP-dep_Trfase"/>
</dbReference>
<reference evidence="7 10" key="3">
    <citation type="submission" date="2018-08" db="EMBL/GenBank/DDBJ databases">
        <title>Complete genome of the Arcobacter marinus type strain JCM 15502.</title>
        <authorList>
            <person name="Miller W.G."/>
            <person name="Yee E."/>
            <person name="Huynh S."/>
            <person name="Parker C.T."/>
        </authorList>
    </citation>
    <scope>NUCLEOTIDE SEQUENCE [LARGE SCALE GENOMIC DNA]</scope>
    <source>
        <strain evidence="7 10">JCM 15502</strain>
    </source>
</reference>
<dbReference type="PANTHER" id="PTHR42778">
    <property type="entry name" value="2-AMINOETHYLPHOSPHONATE--PYRUVATE TRANSAMINASE"/>
    <property type="match status" value="1"/>
</dbReference>
<dbReference type="Proteomes" id="UP000224740">
    <property type="component" value="Unassembled WGS sequence"/>
</dbReference>
<keyword evidence="4 6" id="KW-0663">Pyridoxal phosphate</keyword>
<evidence type="ECO:0000256" key="4">
    <source>
        <dbReference type="ARBA" id="ARBA00022898"/>
    </source>
</evidence>
<dbReference type="PIRSF" id="PIRSF000524">
    <property type="entry name" value="SPT"/>
    <property type="match status" value="1"/>
</dbReference>
<dbReference type="Gene3D" id="3.40.640.10">
    <property type="entry name" value="Type I PLP-dependent aspartate aminotransferase-like (Major domain)"/>
    <property type="match status" value="1"/>
</dbReference>
<reference evidence="8" key="2">
    <citation type="submission" date="2017-09" db="EMBL/GenBank/DDBJ databases">
        <authorList>
            <person name="Perez-Cataluna A."/>
            <person name="Figueras M.J."/>
            <person name="Salas-Masso N."/>
        </authorList>
    </citation>
    <scope>NUCLEOTIDE SEQUENCE</scope>
    <source>
        <strain evidence="8">CECT 7727</strain>
    </source>
</reference>
<evidence type="ECO:0000256" key="5">
    <source>
        <dbReference type="PIRSR" id="PIRSR000524-1"/>
    </source>
</evidence>
<evidence type="ECO:0000256" key="6">
    <source>
        <dbReference type="PIRSR" id="PIRSR000524-50"/>
    </source>
</evidence>
<keyword evidence="2 7" id="KW-0032">Aminotransferase</keyword>
<name>A0A347TH70_9BACT</name>
<dbReference type="Gene3D" id="3.90.1150.10">
    <property type="entry name" value="Aspartate Aminotransferase, domain 1"/>
    <property type="match status" value="1"/>
</dbReference>
<dbReference type="InterPro" id="IPR015421">
    <property type="entry name" value="PyrdxlP-dep_Trfase_major"/>
</dbReference>
<feature type="modified residue" description="N6-(pyridoxal phosphate)lysine" evidence="6">
    <location>
        <position position="183"/>
    </location>
</feature>
<dbReference type="AlphaFoldDB" id="A0A347TH70"/>
<protein>
    <submittedName>
        <fullName evidence="7 8">Aminotransferase</fullName>
    </submittedName>
</protein>
<dbReference type="InterPro" id="IPR024169">
    <property type="entry name" value="SP_NH2Trfase/AEP_transaminase"/>
</dbReference>
<evidence type="ECO:0000256" key="1">
    <source>
        <dbReference type="ARBA" id="ARBA00001933"/>
    </source>
</evidence>
<dbReference type="PROSITE" id="PS00595">
    <property type="entry name" value="AA_TRANSFER_CLASS_5"/>
    <property type="match status" value="1"/>
</dbReference>
<organism evidence="7 10">
    <name type="scientific">Malaciobacter marinus</name>
    <dbReference type="NCBI Taxonomy" id="505249"/>
    <lineage>
        <taxon>Bacteria</taxon>
        <taxon>Pseudomonadati</taxon>
        <taxon>Campylobacterota</taxon>
        <taxon>Epsilonproteobacteria</taxon>
        <taxon>Campylobacterales</taxon>
        <taxon>Arcobacteraceae</taxon>
        <taxon>Malaciobacter</taxon>
    </lineage>
</organism>
<dbReference type="GO" id="GO:0008483">
    <property type="term" value="F:transaminase activity"/>
    <property type="evidence" value="ECO:0007669"/>
    <property type="project" value="UniProtKB-KW"/>
</dbReference>
<reference evidence="9" key="1">
    <citation type="submission" date="2017-09" db="EMBL/GenBank/DDBJ databases">
        <title>Arcobacter canalis sp. nov., a new species isolated from a water canal contaminated with urban sewage.</title>
        <authorList>
            <person name="Perez-Cataluna A."/>
            <person name="Salas-Masso N."/>
            <person name="Figueras M.J."/>
        </authorList>
    </citation>
    <scope>NUCLEOTIDE SEQUENCE [LARGE SCALE GENOMIC DNA]</scope>
    <source>
        <strain evidence="9">CECT 7727</strain>
    </source>
</reference>
<evidence type="ECO:0000313" key="10">
    <source>
        <dbReference type="Proteomes" id="UP000264693"/>
    </source>
</evidence>
<gene>
    <name evidence="7" type="ORF">AMRN_0149</name>
    <name evidence="8" type="ORF">CPH92_07180</name>
</gene>
<dbReference type="EMBL" id="NXAO01000029">
    <property type="protein sequence ID" value="PHO15366.1"/>
    <property type="molecule type" value="Genomic_DNA"/>
</dbReference>
<dbReference type="PANTHER" id="PTHR42778:SF1">
    <property type="entry name" value="2-AMINOETHYLPHOSPHONATE--PYRUVATE TRANSAMINASE"/>
    <property type="match status" value="1"/>
</dbReference>
<evidence type="ECO:0000313" key="9">
    <source>
        <dbReference type="Proteomes" id="UP000224740"/>
    </source>
</evidence>
<dbReference type="Proteomes" id="UP000264693">
    <property type="component" value="Chromosome"/>
</dbReference>
<accession>A0A347TH70</accession>
<sequence>MLLTPGPTPVPEFVRKAMADTTIHHRTPEFEKIFEQTRELLFELYKMDEVVMLASSGSGAMEACVTNLTHKKALTINSGKFGARFGKICEAFEIDYTEIKNEWNTPVSVESIVEAVKNDKNIDAIFIQLCESAGGLRHPVEQIASEVKKLNKDIMIIADGITAVGVEEIDTSNLDAVITGSQKALMLPPGLAVIGFSNDAVAKVEKKSRGFYFNLATEIKKQKTNTTAWTAATTLIIGLKEILTHIKENIGFDKLYEDTNKRAEATKEALKAIGFEIYPKVPAKAMTAVYTEQSNEIRKILKTKYNVNIAGGQDHLKGKIFRINHMGLVEDYEASWVVNTIELALDELKIRTFDGTANKIFLSKMFGV</sequence>
<evidence type="ECO:0000313" key="8">
    <source>
        <dbReference type="EMBL" id="PHO15366.1"/>
    </source>
</evidence>
<proteinExistence type="predicted"/>
<keyword evidence="3 7" id="KW-0808">Transferase</keyword>
<dbReference type="EMBL" id="CP032101">
    <property type="protein sequence ID" value="AXX85948.1"/>
    <property type="molecule type" value="Genomic_DNA"/>
</dbReference>
<evidence type="ECO:0000256" key="3">
    <source>
        <dbReference type="ARBA" id="ARBA00022679"/>
    </source>
</evidence>
<dbReference type="RefSeq" id="WP_099311059.1">
    <property type="nucleotide sequence ID" value="NZ_CP032101.1"/>
</dbReference>